<keyword evidence="1" id="KW-0472">Membrane</keyword>
<dbReference type="STRING" id="683260.SAMN05421874_104115"/>
<gene>
    <name evidence="2" type="ORF">SAMN05421874_104115</name>
</gene>
<feature type="transmembrane region" description="Helical" evidence="1">
    <location>
        <begin position="76"/>
        <end position="99"/>
    </location>
</feature>
<keyword evidence="1" id="KW-0812">Transmembrane</keyword>
<dbReference type="AlphaFoldDB" id="A0A1G8XS36"/>
<evidence type="ECO:0000313" key="3">
    <source>
        <dbReference type="Proteomes" id="UP000198683"/>
    </source>
</evidence>
<accession>A0A1G8XS36</accession>
<evidence type="ECO:0008006" key="4">
    <source>
        <dbReference type="Google" id="ProtNLM"/>
    </source>
</evidence>
<dbReference type="EMBL" id="FNFB01000004">
    <property type="protein sequence ID" value="SDJ93361.1"/>
    <property type="molecule type" value="Genomic_DNA"/>
</dbReference>
<reference evidence="2 3" key="1">
    <citation type="submission" date="2016-10" db="EMBL/GenBank/DDBJ databases">
        <authorList>
            <person name="de Groot N.N."/>
        </authorList>
    </citation>
    <scope>NUCLEOTIDE SEQUENCE [LARGE SCALE GENOMIC DNA]</scope>
    <source>
        <strain evidence="2 3">CGMCC 4.5681</strain>
    </source>
</reference>
<evidence type="ECO:0000313" key="2">
    <source>
        <dbReference type="EMBL" id="SDJ93361.1"/>
    </source>
</evidence>
<sequence length="146" mass="15648">MNLLVFVTLAVTGFVACSEFGSYAFVHPVLRHLPGTERITVEKGLLKTFGRVMPVGMTLCVVLAVAVAIEGSGPGWLAWSAVVAFAVAVGFTVAVNVPINIATGRWDPAHPPAGWERTRRRWEVFQGVRSWLLLIGFVLVCAAGTA</sequence>
<keyword evidence="1" id="KW-1133">Transmembrane helix</keyword>
<feature type="transmembrane region" description="Helical" evidence="1">
    <location>
        <begin position="48"/>
        <end position="69"/>
    </location>
</feature>
<proteinExistence type="predicted"/>
<feature type="transmembrane region" description="Helical" evidence="1">
    <location>
        <begin position="128"/>
        <end position="145"/>
    </location>
</feature>
<evidence type="ECO:0000256" key="1">
    <source>
        <dbReference type="SAM" id="Phobius"/>
    </source>
</evidence>
<organism evidence="2 3">
    <name type="scientific">Nonomuraea maritima</name>
    <dbReference type="NCBI Taxonomy" id="683260"/>
    <lineage>
        <taxon>Bacteria</taxon>
        <taxon>Bacillati</taxon>
        <taxon>Actinomycetota</taxon>
        <taxon>Actinomycetes</taxon>
        <taxon>Streptosporangiales</taxon>
        <taxon>Streptosporangiaceae</taxon>
        <taxon>Nonomuraea</taxon>
    </lineage>
</organism>
<protein>
    <recommendedName>
        <fullName evidence="4">DUF1772 domain-containing protein</fullName>
    </recommendedName>
</protein>
<dbReference type="Proteomes" id="UP000198683">
    <property type="component" value="Unassembled WGS sequence"/>
</dbReference>
<name>A0A1G8XS36_9ACTN</name>
<dbReference type="InterPro" id="IPR013901">
    <property type="entry name" value="Anthrone_oxy"/>
</dbReference>
<dbReference type="Pfam" id="PF08592">
    <property type="entry name" value="Anthrone_oxy"/>
    <property type="match status" value="1"/>
</dbReference>
<dbReference type="RefSeq" id="WP_218128792.1">
    <property type="nucleotide sequence ID" value="NZ_FNFB01000004.1"/>
</dbReference>
<keyword evidence="3" id="KW-1185">Reference proteome</keyword>